<gene>
    <name evidence="1" type="ORF">SG34_029140</name>
</gene>
<evidence type="ECO:0000313" key="1">
    <source>
        <dbReference type="EMBL" id="WDE05306.1"/>
    </source>
</evidence>
<keyword evidence="2" id="KW-1185">Reference proteome</keyword>
<evidence type="ECO:0000313" key="2">
    <source>
        <dbReference type="Proteomes" id="UP000032352"/>
    </source>
</evidence>
<dbReference type="InterPro" id="IPR034122">
    <property type="entry name" value="Retropepsin-like_bacterial"/>
</dbReference>
<dbReference type="AlphaFoldDB" id="A0AAE9Z1Y6"/>
<dbReference type="Pfam" id="PF13650">
    <property type="entry name" value="Asp_protease_2"/>
    <property type="match status" value="1"/>
</dbReference>
<name>A0AAE9Z1Y6_9GAMM</name>
<dbReference type="EMBL" id="CP059733">
    <property type="protein sequence ID" value="WDE05306.1"/>
    <property type="molecule type" value="Genomic_DNA"/>
</dbReference>
<dbReference type="CDD" id="cd05483">
    <property type="entry name" value="retropepsin_like_bacteria"/>
    <property type="match status" value="1"/>
</dbReference>
<reference evidence="1 2" key="2">
    <citation type="journal article" date="2022" name="Mar. Drugs">
        <title>Bioassay-Guided Fractionation Leads to the Detection of Cholic Acid Generated by the Rare Thalassomonas sp.</title>
        <authorList>
            <person name="Pheiffer F."/>
            <person name="Schneider Y.K."/>
            <person name="Hansen E.H."/>
            <person name="Andersen J.H."/>
            <person name="Isaksson J."/>
            <person name="Busche T."/>
            <person name="R C."/>
            <person name="Kalinowski J."/>
            <person name="Zyl L.V."/>
            <person name="Trindade M."/>
        </authorList>
    </citation>
    <scope>NUCLEOTIDE SEQUENCE [LARGE SCALE GENOMIC DNA]</scope>
    <source>
        <strain evidence="1 2">XOM25</strain>
    </source>
</reference>
<reference evidence="1 2" key="1">
    <citation type="journal article" date="2015" name="Genome Announc.">
        <title>Draft Genome Sequences of Marine Isolates of Thalassomonas viridans and Thalassomonas actiniarum.</title>
        <authorList>
            <person name="Olonade I."/>
            <person name="van Zyl L.J."/>
            <person name="Trindade M."/>
        </authorList>
    </citation>
    <scope>NUCLEOTIDE SEQUENCE [LARGE SCALE GENOMIC DNA]</scope>
    <source>
        <strain evidence="1 2">XOM25</strain>
    </source>
</reference>
<dbReference type="SUPFAM" id="SSF50630">
    <property type="entry name" value="Acid proteases"/>
    <property type="match status" value="1"/>
</dbReference>
<organism evidence="1 2">
    <name type="scientific">Thalassomonas viridans</name>
    <dbReference type="NCBI Taxonomy" id="137584"/>
    <lineage>
        <taxon>Bacteria</taxon>
        <taxon>Pseudomonadati</taxon>
        <taxon>Pseudomonadota</taxon>
        <taxon>Gammaproteobacteria</taxon>
        <taxon>Alteromonadales</taxon>
        <taxon>Colwelliaceae</taxon>
        <taxon>Thalassomonas</taxon>
    </lineage>
</organism>
<keyword evidence="1" id="KW-0645">Protease</keyword>
<protein>
    <submittedName>
        <fullName evidence="1">Clan AA aspartic protease</fullName>
    </submittedName>
</protein>
<dbReference type="PROSITE" id="PS00141">
    <property type="entry name" value="ASP_PROTEASE"/>
    <property type="match status" value="1"/>
</dbReference>
<accession>A0AAE9Z1Y6</accession>
<dbReference type="Gene3D" id="2.40.70.10">
    <property type="entry name" value="Acid Proteases"/>
    <property type="match status" value="2"/>
</dbReference>
<dbReference type="Proteomes" id="UP000032352">
    <property type="component" value="Chromosome"/>
</dbReference>
<dbReference type="GO" id="GO:0006508">
    <property type="term" value="P:proteolysis"/>
    <property type="evidence" value="ECO:0007669"/>
    <property type="project" value="UniProtKB-KW"/>
</dbReference>
<sequence length="390" mass="43960">MAITAEDKLEIPDLSWIKADGADRQPFEHKLRQVYRLMLDADFEQAQAELEKMYRNSQTEQEKSFLLSRWLLLLTELQAFDKIGQLVKQGIVAPDDVNAVLAGLYQGQGKPVTEFLQDSATMPLESHFLVSLPRVKIRLAGKSYYFVLDTGASVNVLSHKLAKKLKLDLPGGQKVNIDTANSEAAAAFAVIMPEFQLGPASFYRQPAVVVDGDDLQQTFLGFNWYRLDGIIGWPVLKQLALTLDFNRDRLTLARPVPSAAKEKNLVWLFDDPLVITSDSRDKQLMLFLDTGAMNSQVTPQYLAKNNLTVADWKEKRFNGIGGKGQTEKFAVIPDVYFSFPSQKTHLKKIDLRMDHIDCKHTQCDGRIGVDTSENRVMYIDFANAIFDVKP</sequence>
<dbReference type="InterPro" id="IPR021109">
    <property type="entry name" value="Peptidase_aspartic_dom_sf"/>
</dbReference>
<proteinExistence type="predicted"/>
<dbReference type="GO" id="GO:0004190">
    <property type="term" value="F:aspartic-type endopeptidase activity"/>
    <property type="evidence" value="ECO:0007669"/>
    <property type="project" value="InterPro"/>
</dbReference>
<dbReference type="KEGG" id="tvd:SG34_029140"/>
<dbReference type="InterPro" id="IPR001969">
    <property type="entry name" value="Aspartic_peptidase_AS"/>
</dbReference>
<keyword evidence="1" id="KW-0378">Hydrolase</keyword>
<dbReference type="RefSeq" id="WP_161797980.1">
    <property type="nucleotide sequence ID" value="NZ_CP059733.1"/>
</dbReference>